<organism evidence="1 2">
    <name type="scientific">Tissierella pigra</name>
    <dbReference type="NCBI Taxonomy" id="2607614"/>
    <lineage>
        <taxon>Bacteria</taxon>
        <taxon>Bacillati</taxon>
        <taxon>Bacillota</taxon>
        <taxon>Tissierellia</taxon>
        <taxon>Tissierellales</taxon>
        <taxon>Tissierellaceae</taxon>
        <taxon>Tissierella</taxon>
    </lineage>
</organism>
<reference evidence="1 2" key="1">
    <citation type="submission" date="2019-09" db="EMBL/GenBank/DDBJ databases">
        <title>In-depth cultivation of the pig gut microbiome towards novel bacterial diversity and tailored functional studies.</title>
        <authorList>
            <person name="Wylensek D."/>
            <person name="Hitch T.C.A."/>
            <person name="Clavel T."/>
        </authorList>
    </citation>
    <scope>NUCLEOTIDE SEQUENCE [LARGE SCALE GENOMIC DNA]</scope>
    <source>
        <strain evidence="1 2">WCA3-693-APC-4?</strain>
    </source>
</reference>
<evidence type="ECO:0000313" key="1">
    <source>
        <dbReference type="EMBL" id="MSU02948.1"/>
    </source>
</evidence>
<proteinExistence type="predicted"/>
<dbReference type="EMBL" id="VUNQ01000048">
    <property type="protein sequence ID" value="MSU02948.1"/>
    <property type="molecule type" value="Genomic_DNA"/>
</dbReference>
<evidence type="ECO:0000313" key="2">
    <source>
        <dbReference type="Proteomes" id="UP000469523"/>
    </source>
</evidence>
<keyword evidence="2" id="KW-1185">Reference proteome</keyword>
<name>A0A6N7Y399_9FIRM</name>
<protein>
    <submittedName>
        <fullName evidence="1">Uncharacterized protein</fullName>
    </submittedName>
</protein>
<accession>A0A6N7Y399</accession>
<dbReference type="RefSeq" id="WP_154442257.1">
    <property type="nucleotide sequence ID" value="NZ_JAHLPJ010000001.1"/>
</dbReference>
<gene>
    <name evidence="1" type="ORF">FYJ83_15910</name>
</gene>
<comment type="caution">
    <text evidence="1">The sequence shown here is derived from an EMBL/GenBank/DDBJ whole genome shotgun (WGS) entry which is preliminary data.</text>
</comment>
<dbReference type="Proteomes" id="UP000469523">
    <property type="component" value="Unassembled WGS sequence"/>
</dbReference>
<sequence>MKKTVSILLVTVLLLGNLTGCDGGRGKNDGATLSPETTSVTLSNGVSIDLGVYVLDGEEELTVTKQAVEENKDEGYKIEAYDFKLSDMTELSDFITLRIPYDTAYCEDGQDPAKCVGAMYKNETTGKWEDVLFEVDATANELIIYTDHLSTFGVFHVKNEGQRSAKITNIYADISGIDQQEATETLRKYVAGGGADGEEAAGLAARLITGHNGFMSGMAGATGDVGFATDFTGTILNMASLGSPTFDTSLADSAYKKMNKLGKVAAAVKIGAVMLNTEKTDADTLGLYKDTAMLALSYAESAVWGLAASGLFIFDYTISNMFEQSMAMKMDKIDQVYVYFNDQFSGTLDVGNGWKARSLKDWRQVLIDIVEANPNETDAKAAIEKEIDHYARYFWTLGDMEKAVVVTDIKDKSNKGSVTVPNPTQAEIETLVGAYKAQLYERLYPVTQSVKVYMQRKAEAVYLAALNEVKAFFNQTITFNIVENIPDGEKSQYDGYALRFAPLSENAVKESWSGTMKGMGGASTNFTLLGYVQAGCPKELRLFKPGDDPESDEPELAVGFKLSTPVTEVKIGGAPTFDELVGSYEDGTMTITSVFISDTLRAELEKPASSEDSGKSSGGDGFLDSITDELNEQYAGCDIADVLLGLEEQIGVAKESPFTLSKTGENVGILPLNDSPGNVTYDPTSGILKFNMNDAELKSSMSGELRAGYNGDKSGVVLSGELKMTALFPESDFYVMLKLDGSKSLKP</sequence>
<dbReference type="AlphaFoldDB" id="A0A6N7Y399"/>